<gene>
    <name evidence="2" type="ORF">PSALAMII_LOCUS8412</name>
</gene>
<comment type="caution">
    <text evidence="2">The sequence shown here is derived from an EMBL/GenBank/DDBJ whole genome shotgun (WGS) entry which is preliminary data.</text>
</comment>
<proteinExistence type="predicted"/>
<feature type="signal peptide" evidence="1">
    <location>
        <begin position="1"/>
        <end position="18"/>
    </location>
</feature>
<sequence>MILLWLLTILAALDTVHAYPARDTQIWVRLRENVSGQPRATSHPKMNQLTPDLPDQTCHLHLTLENPSCDNIAGYWDFHPDIDNLRIITFCNDYTNPNWTVYGEPLDICADPYSAEVPVKDPDHNFGGVTYEIFRKWNVSKTDVPNIGALLSASRSSIISVSTRVRLIRTASLLPRARPVASLTMKISLLVSGTMSPEQHARFPLKL</sequence>
<name>A0A9W4JM29_9EURO</name>
<keyword evidence="1" id="KW-0732">Signal</keyword>
<accession>A0A9W4JM29</accession>
<dbReference type="OrthoDB" id="419598at2759"/>
<dbReference type="AlphaFoldDB" id="A0A9W4JM29"/>
<evidence type="ECO:0000313" key="3">
    <source>
        <dbReference type="Proteomes" id="UP001152592"/>
    </source>
</evidence>
<reference evidence="2" key="1">
    <citation type="submission" date="2021-07" db="EMBL/GenBank/DDBJ databases">
        <authorList>
            <person name="Branca A.L. A."/>
        </authorList>
    </citation>
    <scope>NUCLEOTIDE SEQUENCE</scope>
</reference>
<feature type="chain" id="PRO_5040832986" evidence="1">
    <location>
        <begin position="19"/>
        <end position="207"/>
    </location>
</feature>
<organism evidence="2 3">
    <name type="scientific">Penicillium salamii</name>
    <dbReference type="NCBI Taxonomy" id="1612424"/>
    <lineage>
        <taxon>Eukaryota</taxon>
        <taxon>Fungi</taxon>
        <taxon>Dikarya</taxon>
        <taxon>Ascomycota</taxon>
        <taxon>Pezizomycotina</taxon>
        <taxon>Eurotiomycetes</taxon>
        <taxon>Eurotiomycetidae</taxon>
        <taxon>Eurotiales</taxon>
        <taxon>Aspergillaceae</taxon>
        <taxon>Penicillium</taxon>
    </lineage>
</organism>
<dbReference type="EMBL" id="CAJVPD010000262">
    <property type="protein sequence ID" value="CAG8408246.1"/>
    <property type="molecule type" value="Genomic_DNA"/>
</dbReference>
<evidence type="ECO:0000256" key="1">
    <source>
        <dbReference type="SAM" id="SignalP"/>
    </source>
</evidence>
<dbReference type="Proteomes" id="UP001152592">
    <property type="component" value="Unassembled WGS sequence"/>
</dbReference>
<evidence type="ECO:0000313" key="2">
    <source>
        <dbReference type="EMBL" id="CAG8408246.1"/>
    </source>
</evidence>
<protein>
    <submittedName>
        <fullName evidence="2">Uncharacterized protein</fullName>
    </submittedName>
</protein>